<proteinExistence type="predicted"/>
<reference evidence="2 3" key="1">
    <citation type="journal article" date="2023" name="Life. Sci Alliance">
        <title>Evolutionary insights into 3D genome organization and epigenetic landscape of Vigna mungo.</title>
        <authorList>
            <person name="Junaid A."/>
            <person name="Singh B."/>
            <person name="Bhatia S."/>
        </authorList>
    </citation>
    <scope>NUCLEOTIDE SEQUENCE [LARGE SCALE GENOMIC DNA]</scope>
    <source>
        <strain evidence="2">Urdbean</strain>
    </source>
</reference>
<feature type="compositionally biased region" description="Polar residues" evidence="1">
    <location>
        <begin position="240"/>
        <end position="252"/>
    </location>
</feature>
<evidence type="ECO:0000313" key="3">
    <source>
        <dbReference type="Proteomes" id="UP001374535"/>
    </source>
</evidence>
<evidence type="ECO:0000313" key="2">
    <source>
        <dbReference type="EMBL" id="WVZ26893.1"/>
    </source>
</evidence>
<keyword evidence="3" id="KW-1185">Reference proteome</keyword>
<feature type="region of interest" description="Disordered" evidence="1">
    <location>
        <begin position="239"/>
        <end position="258"/>
    </location>
</feature>
<keyword evidence="2" id="KW-0496">Mitochondrion</keyword>
<evidence type="ECO:0000256" key="1">
    <source>
        <dbReference type="SAM" id="MobiDB-lite"/>
    </source>
</evidence>
<sequence length="258" mass="28626">MGLVVKGSFVGERRKSQDEVCSSPALYCCESRLASVPIRCSKCLPERGPKGISLHESSTREVNWSGSQTTGPIICDRSEEPLPDTILLPLRTTNAILARLSFGLRRLRKMGVLGRDLKVLQRVAEPSAVRGSVFWLPQGRQPRDDSRFVVGVGAGRSGSEAQVVMQVRGERSSPLGHALCTTKRRASEGRKYPKRTCVKQPSITLDRSRMDDLQLKVLRIDISIRDLTMFDSSHERERTIPSSLPFSGNGCNHKQVIE</sequence>
<dbReference type="Proteomes" id="UP001374535">
    <property type="component" value="Mitochondrion MT"/>
</dbReference>
<geneLocation type="mitochondrion" evidence="2"/>
<protein>
    <submittedName>
        <fullName evidence="2">Uncharacterized protein</fullName>
    </submittedName>
</protein>
<gene>
    <name evidence="2" type="ORF">V8G54_000168</name>
</gene>
<organism evidence="2 3">
    <name type="scientific">Vigna mungo</name>
    <name type="common">Black gram</name>
    <name type="synonym">Phaseolus mungo</name>
    <dbReference type="NCBI Taxonomy" id="3915"/>
    <lineage>
        <taxon>Eukaryota</taxon>
        <taxon>Viridiplantae</taxon>
        <taxon>Streptophyta</taxon>
        <taxon>Embryophyta</taxon>
        <taxon>Tracheophyta</taxon>
        <taxon>Spermatophyta</taxon>
        <taxon>Magnoliopsida</taxon>
        <taxon>eudicotyledons</taxon>
        <taxon>Gunneridae</taxon>
        <taxon>Pentapetalae</taxon>
        <taxon>rosids</taxon>
        <taxon>fabids</taxon>
        <taxon>Fabales</taxon>
        <taxon>Fabaceae</taxon>
        <taxon>Papilionoideae</taxon>
        <taxon>50 kb inversion clade</taxon>
        <taxon>NPAAA clade</taxon>
        <taxon>indigoferoid/millettioid clade</taxon>
        <taxon>Phaseoleae</taxon>
        <taxon>Vigna</taxon>
    </lineage>
</organism>
<name>A0AAQ3PEH4_VIGMU</name>
<dbReference type="EMBL" id="CP144701">
    <property type="protein sequence ID" value="WVZ26893.1"/>
    <property type="molecule type" value="Genomic_DNA"/>
</dbReference>
<dbReference type="AlphaFoldDB" id="A0AAQ3PEH4"/>
<accession>A0AAQ3PEH4</accession>